<evidence type="ECO:0000313" key="6">
    <source>
        <dbReference type="EMBL" id="RGD84370.1"/>
    </source>
</evidence>
<proteinExistence type="inferred from homology"/>
<feature type="signal peptide" evidence="5">
    <location>
        <begin position="1"/>
        <end position="20"/>
    </location>
</feature>
<dbReference type="AlphaFoldDB" id="A0A3E3EBV7"/>
<comment type="caution">
    <text evidence="6">The sequence shown here is derived from an EMBL/GenBank/DDBJ whole genome shotgun (WGS) entry which is preliminary data.</text>
</comment>
<evidence type="ECO:0000256" key="5">
    <source>
        <dbReference type="SAM" id="SignalP"/>
    </source>
</evidence>
<keyword evidence="4 5" id="KW-0732">Signal</keyword>
<dbReference type="PANTHER" id="PTHR43649">
    <property type="entry name" value="ARABINOSE-BINDING PROTEIN-RELATED"/>
    <property type="match status" value="1"/>
</dbReference>
<dbReference type="Gene3D" id="3.40.190.10">
    <property type="entry name" value="Periplasmic binding protein-like II"/>
    <property type="match status" value="1"/>
</dbReference>
<evidence type="ECO:0000256" key="2">
    <source>
        <dbReference type="ARBA" id="ARBA00008520"/>
    </source>
</evidence>
<dbReference type="EMBL" id="QUSL01000017">
    <property type="protein sequence ID" value="RGD84370.1"/>
    <property type="molecule type" value="Genomic_DNA"/>
</dbReference>
<dbReference type="PANTHER" id="PTHR43649:SF31">
    <property type="entry name" value="SN-GLYCEROL-3-PHOSPHATE-BINDING PERIPLASMIC PROTEIN UGPB"/>
    <property type="match status" value="1"/>
</dbReference>
<keyword evidence="3" id="KW-0813">Transport</keyword>
<dbReference type="RefSeq" id="WP_117581709.1">
    <property type="nucleotide sequence ID" value="NZ_QUSL01000017.1"/>
</dbReference>
<sequence>MKKILSTALVLSLAAGMLTGCGGGKSDDTNTLKISGLNGGYGTKGWEAVVKAFEKKEGVKVELNLEKNIAETLRPVITSGKDVPDLIYLSVGSEGGLVDTMISDKAIAEISDVLDMKVYGEDVKVKDKIIPGFTNSFATKPYGDGKLYLAPFTYDPCGLFYNAGLFEQKGWTVPTTWDEMWELGEKAKAEGIALFTYPTTGYFDAFFSALLNETVGADAYTKLMEYDTKTWQSAETKKAFEIVGKLAQYTEANTVANANKDNFTKNQQLILDNKALFCPNGTWLPDEMSEAPRAEGFKWGFMALPKVSAEGDSYSSTFSEQVYIPSKAKNADLAKKFITFMYSDEAAKLFAEESGCVLPTTTASSYLPEKVKDKDGNEIDNQKTLFYQIYDNGVKSCTVGFKSVDAIEGVDLTSAEGILYGTVNSVVTGDKTVDEWYNAVIDAVKKYDK</sequence>
<feature type="chain" id="PRO_5038687437" evidence="5">
    <location>
        <begin position="21"/>
        <end position="449"/>
    </location>
</feature>
<dbReference type="Proteomes" id="UP000261032">
    <property type="component" value="Unassembled WGS sequence"/>
</dbReference>
<comment type="similarity">
    <text evidence="2">Belongs to the bacterial solute-binding protein 1 family.</text>
</comment>
<accession>A0A3E3EBV7</accession>
<comment type="subcellular location">
    <subcellularLocation>
        <location evidence="1">Cell envelope</location>
    </subcellularLocation>
</comment>
<dbReference type="InterPro" id="IPR022387">
    <property type="entry name" value="Bind_CPR0540"/>
</dbReference>
<evidence type="ECO:0000256" key="1">
    <source>
        <dbReference type="ARBA" id="ARBA00004196"/>
    </source>
</evidence>
<evidence type="ECO:0000313" key="7">
    <source>
        <dbReference type="Proteomes" id="UP000261032"/>
    </source>
</evidence>
<dbReference type="InterPro" id="IPR006059">
    <property type="entry name" value="SBP"/>
</dbReference>
<dbReference type="PROSITE" id="PS51257">
    <property type="entry name" value="PROKAR_LIPOPROTEIN"/>
    <property type="match status" value="1"/>
</dbReference>
<dbReference type="SUPFAM" id="SSF53850">
    <property type="entry name" value="Periplasmic binding protein-like II"/>
    <property type="match status" value="1"/>
</dbReference>
<name>A0A3E3EBV7_9FIRM</name>
<organism evidence="6 7">
    <name type="scientific">Thomasclavelia ramosa</name>
    <dbReference type="NCBI Taxonomy" id="1547"/>
    <lineage>
        <taxon>Bacteria</taxon>
        <taxon>Bacillati</taxon>
        <taxon>Bacillota</taxon>
        <taxon>Erysipelotrichia</taxon>
        <taxon>Erysipelotrichales</taxon>
        <taxon>Coprobacillaceae</taxon>
        <taxon>Thomasclavelia</taxon>
    </lineage>
</organism>
<dbReference type="Pfam" id="PF01547">
    <property type="entry name" value="SBP_bac_1"/>
    <property type="match status" value="1"/>
</dbReference>
<dbReference type="GO" id="GO:0030313">
    <property type="term" value="C:cell envelope"/>
    <property type="evidence" value="ECO:0007669"/>
    <property type="project" value="UniProtKB-SubCell"/>
</dbReference>
<evidence type="ECO:0000256" key="4">
    <source>
        <dbReference type="ARBA" id="ARBA00022729"/>
    </source>
</evidence>
<dbReference type="InterPro" id="IPR050490">
    <property type="entry name" value="Bact_solute-bd_prot1"/>
</dbReference>
<gene>
    <name evidence="6" type="ORF">DXB93_11075</name>
</gene>
<dbReference type="NCBIfam" id="TIGR03850">
    <property type="entry name" value="bind_CPR_0540"/>
    <property type="match status" value="1"/>
</dbReference>
<protein>
    <submittedName>
        <fullName evidence="6">Carbohydrate ABC transporter substrate-binding protein</fullName>
    </submittedName>
</protein>
<reference evidence="6 7" key="1">
    <citation type="submission" date="2018-08" db="EMBL/GenBank/DDBJ databases">
        <title>A genome reference for cultivated species of the human gut microbiota.</title>
        <authorList>
            <person name="Zou Y."/>
            <person name="Xue W."/>
            <person name="Luo G."/>
        </authorList>
    </citation>
    <scope>NUCLEOTIDE SEQUENCE [LARGE SCALE GENOMIC DNA]</scope>
    <source>
        <strain evidence="6 7">OM06-4</strain>
    </source>
</reference>
<evidence type="ECO:0000256" key="3">
    <source>
        <dbReference type="ARBA" id="ARBA00022448"/>
    </source>
</evidence>